<accession>A0A0E9TXI8</accession>
<protein>
    <submittedName>
        <fullName evidence="1">Uncharacterized protein</fullName>
    </submittedName>
</protein>
<sequence>MPAAPSESRFLFPPLTSPSSLSSLAPEVSISHLLFGM</sequence>
<name>A0A0E9TXI8_ANGAN</name>
<evidence type="ECO:0000313" key="1">
    <source>
        <dbReference type="EMBL" id="JAH57453.1"/>
    </source>
</evidence>
<reference evidence="1" key="1">
    <citation type="submission" date="2014-11" db="EMBL/GenBank/DDBJ databases">
        <authorList>
            <person name="Amaro Gonzalez C."/>
        </authorList>
    </citation>
    <scope>NUCLEOTIDE SEQUENCE</scope>
</reference>
<dbReference type="EMBL" id="GBXM01051124">
    <property type="protein sequence ID" value="JAH57453.1"/>
    <property type="molecule type" value="Transcribed_RNA"/>
</dbReference>
<dbReference type="AlphaFoldDB" id="A0A0E9TXI8"/>
<organism evidence="1">
    <name type="scientific">Anguilla anguilla</name>
    <name type="common">European freshwater eel</name>
    <name type="synonym">Muraena anguilla</name>
    <dbReference type="NCBI Taxonomy" id="7936"/>
    <lineage>
        <taxon>Eukaryota</taxon>
        <taxon>Metazoa</taxon>
        <taxon>Chordata</taxon>
        <taxon>Craniata</taxon>
        <taxon>Vertebrata</taxon>
        <taxon>Euteleostomi</taxon>
        <taxon>Actinopterygii</taxon>
        <taxon>Neopterygii</taxon>
        <taxon>Teleostei</taxon>
        <taxon>Anguilliformes</taxon>
        <taxon>Anguillidae</taxon>
        <taxon>Anguilla</taxon>
    </lineage>
</organism>
<reference evidence="1" key="2">
    <citation type="journal article" date="2015" name="Fish Shellfish Immunol.">
        <title>Early steps in the European eel (Anguilla anguilla)-Vibrio vulnificus interaction in the gills: Role of the RtxA13 toxin.</title>
        <authorList>
            <person name="Callol A."/>
            <person name="Pajuelo D."/>
            <person name="Ebbesson L."/>
            <person name="Teles M."/>
            <person name="MacKenzie S."/>
            <person name="Amaro C."/>
        </authorList>
    </citation>
    <scope>NUCLEOTIDE SEQUENCE</scope>
</reference>
<proteinExistence type="predicted"/>